<sequence length="295" mass="32251">MTTTIALVLVCLAVAGRELFLAFDKRLPRAQAELRELRTQVAELAGRHEALRAEVTGPGEQPAEPPAEDALPDETRQVLDRVDSLGDRVERLEQEIGGLAGELTALDFDHDAQRALARSLDVLENSVAELQQEMLDRLARQEGVAPGLLLSEEGEAEALLTEAFERCVSEYGLRVRIRDHRTAQAANGGYWGTAYHLSGRRPDALGEELFAYVRGLYDPQDPSALAALLNEMASLRGGGVARLGPFTVVRTPNALLCGLLTESDEAPGEPWELAAHLRELPEDVQCDLTWLRTDA</sequence>
<dbReference type="AlphaFoldDB" id="A0A7W3QRS1"/>
<evidence type="ECO:0000313" key="3">
    <source>
        <dbReference type="Proteomes" id="UP000572680"/>
    </source>
</evidence>
<proteinExistence type="predicted"/>
<evidence type="ECO:0000256" key="1">
    <source>
        <dbReference type="SAM" id="MobiDB-lite"/>
    </source>
</evidence>
<name>A0A7W3QRS1_ACTNM</name>
<dbReference type="Proteomes" id="UP000572680">
    <property type="component" value="Unassembled WGS sequence"/>
</dbReference>
<organism evidence="2 3">
    <name type="scientific">Actinomadura namibiensis</name>
    <dbReference type="NCBI Taxonomy" id="182080"/>
    <lineage>
        <taxon>Bacteria</taxon>
        <taxon>Bacillati</taxon>
        <taxon>Actinomycetota</taxon>
        <taxon>Actinomycetes</taxon>
        <taxon>Streptosporangiales</taxon>
        <taxon>Thermomonosporaceae</taxon>
        <taxon>Actinomadura</taxon>
    </lineage>
</organism>
<reference evidence="2 3" key="1">
    <citation type="submission" date="2020-08" db="EMBL/GenBank/DDBJ databases">
        <title>Genomic Encyclopedia of Type Strains, Phase IV (KMG-IV): sequencing the most valuable type-strain genomes for metagenomic binning, comparative biology and taxonomic classification.</title>
        <authorList>
            <person name="Goeker M."/>
        </authorList>
    </citation>
    <scope>NUCLEOTIDE SEQUENCE [LARGE SCALE GENOMIC DNA]</scope>
    <source>
        <strain evidence="2 3">DSM 44197</strain>
    </source>
</reference>
<comment type="caution">
    <text evidence="2">The sequence shown here is derived from an EMBL/GenBank/DDBJ whole genome shotgun (WGS) entry which is preliminary data.</text>
</comment>
<dbReference type="EMBL" id="JACJIA010000017">
    <property type="protein sequence ID" value="MBA8956668.1"/>
    <property type="molecule type" value="Genomic_DNA"/>
</dbReference>
<accession>A0A7W3QRS1</accession>
<feature type="region of interest" description="Disordered" evidence="1">
    <location>
        <begin position="54"/>
        <end position="74"/>
    </location>
</feature>
<gene>
    <name evidence="2" type="ORF">HNR61_008357</name>
</gene>
<dbReference type="RefSeq" id="WP_182848563.1">
    <property type="nucleotide sequence ID" value="NZ_BAAALP010000157.1"/>
</dbReference>
<evidence type="ECO:0000313" key="2">
    <source>
        <dbReference type="EMBL" id="MBA8956668.1"/>
    </source>
</evidence>
<keyword evidence="3" id="KW-1185">Reference proteome</keyword>
<protein>
    <submittedName>
        <fullName evidence="2">Uncharacterized protein</fullName>
    </submittedName>
</protein>